<keyword evidence="2" id="KW-0472">Membrane</keyword>
<feature type="transmembrane region" description="Helical" evidence="2">
    <location>
        <begin position="18"/>
        <end position="34"/>
    </location>
</feature>
<keyword evidence="2" id="KW-1133">Transmembrane helix</keyword>
<keyword evidence="2" id="KW-0812">Transmembrane</keyword>
<organism evidence="3 4">
    <name type="scientific">Microbacter margulisiae</name>
    <dbReference type="NCBI Taxonomy" id="1350067"/>
    <lineage>
        <taxon>Bacteria</taxon>
        <taxon>Pseudomonadati</taxon>
        <taxon>Bacteroidota</taxon>
        <taxon>Bacteroidia</taxon>
        <taxon>Bacteroidales</taxon>
        <taxon>Porphyromonadaceae</taxon>
        <taxon>Microbacter</taxon>
    </lineage>
</organism>
<keyword evidence="3" id="KW-0132">Cell division</keyword>
<dbReference type="Proteomes" id="UP000544222">
    <property type="component" value="Unassembled WGS sequence"/>
</dbReference>
<gene>
    <name evidence="3" type="ORF">FHX64_001202</name>
</gene>
<dbReference type="RefSeq" id="WP_183412853.1">
    <property type="nucleotide sequence ID" value="NZ_JACHYB010000001.1"/>
</dbReference>
<comment type="caution">
    <text evidence="3">The sequence shown here is derived from an EMBL/GenBank/DDBJ whole genome shotgun (WGS) entry which is preliminary data.</text>
</comment>
<evidence type="ECO:0000313" key="3">
    <source>
        <dbReference type="EMBL" id="MBB3187039.1"/>
    </source>
</evidence>
<keyword evidence="4" id="KW-1185">Reference proteome</keyword>
<evidence type="ECO:0000256" key="1">
    <source>
        <dbReference type="SAM" id="Coils"/>
    </source>
</evidence>
<dbReference type="Pfam" id="PF04977">
    <property type="entry name" value="DivIC"/>
    <property type="match status" value="1"/>
</dbReference>
<dbReference type="EMBL" id="JACHYB010000001">
    <property type="protein sequence ID" value="MBB3187039.1"/>
    <property type="molecule type" value="Genomic_DNA"/>
</dbReference>
<name>A0A7W5H1X1_9PORP</name>
<evidence type="ECO:0000256" key="2">
    <source>
        <dbReference type="SAM" id="Phobius"/>
    </source>
</evidence>
<protein>
    <submittedName>
        <fullName evidence="3">Cell division protein FtsB</fullName>
    </submittedName>
</protein>
<accession>A0A7W5H1X1</accession>
<sequence length="104" mass="12842">MKRFWIKLKASLTHVQHYKYWIVGIFFFLLMSFFDEDNFVKRIENAREIHRLEQEIETYNKTIQSNQEKINELKTNNANLEKFARETYGMKRENEDVYIIKEEK</sequence>
<dbReference type="GO" id="GO:0051301">
    <property type="term" value="P:cell division"/>
    <property type="evidence" value="ECO:0007669"/>
    <property type="project" value="UniProtKB-KW"/>
</dbReference>
<evidence type="ECO:0000313" key="4">
    <source>
        <dbReference type="Proteomes" id="UP000544222"/>
    </source>
</evidence>
<keyword evidence="1" id="KW-0175">Coiled coil</keyword>
<reference evidence="3 4" key="1">
    <citation type="submission" date="2020-08" db="EMBL/GenBank/DDBJ databases">
        <title>Genomic Encyclopedia of Type Strains, Phase IV (KMG-IV): sequencing the most valuable type-strain genomes for metagenomic binning, comparative biology and taxonomic classification.</title>
        <authorList>
            <person name="Goeker M."/>
        </authorList>
    </citation>
    <scope>NUCLEOTIDE SEQUENCE [LARGE SCALE GENOMIC DNA]</scope>
    <source>
        <strain evidence="3 4">DSM 27471</strain>
    </source>
</reference>
<feature type="coiled-coil region" evidence="1">
    <location>
        <begin position="42"/>
        <end position="86"/>
    </location>
</feature>
<proteinExistence type="predicted"/>
<keyword evidence="3" id="KW-0131">Cell cycle</keyword>
<dbReference type="AlphaFoldDB" id="A0A7W5H1X1"/>
<dbReference type="InterPro" id="IPR007060">
    <property type="entry name" value="FtsL/DivIC"/>
</dbReference>